<keyword evidence="2" id="KW-1185">Reference proteome</keyword>
<sequence>MFNCRQSLNVVIQSEMFLRIQKNKIEAVIIGLFQYLRQHNC</sequence>
<reference evidence="2" key="2">
    <citation type="journal article" date="2017" name="Nat. Plants">
        <title>The Aegilops tauschii genome reveals multiple impacts of transposons.</title>
        <authorList>
            <person name="Zhao G."/>
            <person name="Zou C."/>
            <person name="Li K."/>
            <person name="Wang K."/>
            <person name="Li T."/>
            <person name="Gao L."/>
            <person name="Zhang X."/>
            <person name="Wang H."/>
            <person name="Yang Z."/>
            <person name="Liu X."/>
            <person name="Jiang W."/>
            <person name="Mao L."/>
            <person name="Kong X."/>
            <person name="Jiao Y."/>
            <person name="Jia J."/>
        </authorList>
    </citation>
    <scope>NUCLEOTIDE SEQUENCE [LARGE SCALE GENOMIC DNA]</scope>
    <source>
        <strain evidence="2">cv. AL8/78</strain>
    </source>
</reference>
<reference evidence="2" key="1">
    <citation type="journal article" date="2014" name="Science">
        <title>Ancient hybridizations among the ancestral genomes of bread wheat.</title>
        <authorList>
            <consortium name="International Wheat Genome Sequencing Consortium,"/>
            <person name="Marcussen T."/>
            <person name="Sandve S.R."/>
            <person name="Heier L."/>
            <person name="Spannagl M."/>
            <person name="Pfeifer M."/>
            <person name="Jakobsen K.S."/>
            <person name="Wulff B.B."/>
            <person name="Steuernagel B."/>
            <person name="Mayer K.F."/>
            <person name="Olsen O.A."/>
        </authorList>
    </citation>
    <scope>NUCLEOTIDE SEQUENCE [LARGE SCALE GENOMIC DNA]</scope>
    <source>
        <strain evidence="2">cv. AL8/78</strain>
    </source>
</reference>
<dbReference type="EnsemblPlants" id="AET7Gv20935500.12">
    <property type="protein sequence ID" value="AET7Gv20935500.12"/>
    <property type="gene ID" value="AET7Gv20935500"/>
</dbReference>
<reference evidence="1" key="3">
    <citation type="journal article" date="2017" name="Nature">
        <title>Genome sequence of the progenitor of the wheat D genome Aegilops tauschii.</title>
        <authorList>
            <person name="Luo M.C."/>
            <person name="Gu Y.Q."/>
            <person name="Puiu D."/>
            <person name="Wang H."/>
            <person name="Twardziok S.O."/>
            <person name="Deal K.R."/>
            <person name="Huo N."/>
            <person name="Zhu T."/>
            <person name="Wang L."/>
            <person name="Wang Y."/>
            <person name="McGuire P.E."/>
            <person name="Liu S."/>
            <person name="Long H."/>
            <person name="Ramasamy R.K."/>
            <person name="Rodriguez J.C."/>
            <person name="Van S.L."/>
            <person name="Yuan L."/>
            <person name="Wang Z."/>
            <person name="Xia Z."/>
            <person name="Xiao L."/>
            <person name="Anderson O.D."/>
            <person name="Ouyang S."/>
            <person name="Liang Y."/>
            <person name="Zimin A.V."/>
            <person name="Pertea G."/>
            <person name="Qi P."/>
            <person name="Bennetzen J.L."/>
            <person name="Dai X."/>
            <person name="Dawson M.W."/>
            <person name="Muller H.G."/>
            <person name="Kugler K."/>
            <person name="Rivarola-Duarte L."/>
            <person name="Spannagl M."/>
            <person name="Mayer K.F.X."/>
            <person name="Lu F.H."/>
            <person name="Bevan M.W."/>
            <person name="Leroy P."/>
            <person name="Li P."/>
            <person name="You F.M."/>
            <person name="Sun Q."/>
            <person name="Liu Z."/>
            <person name="Lyons E."/>
            <person name="Wicker T."/>
            <person name="Salzberg S.L."/>
            <person name="Devos K.M."/>
            <person name="Dvorak J."/>
        </authorList>
    </citation>
    <scope>NUCLEOTIDE SEQUENCE [LARGE SCALE GENOMIC DNA]</scope>
    <source>
        <strain evidence="1">cv. AL8/78</strain>
    </source>
</reference>
<dbReference type="AlphaFoldDB" id="A0A453SG74"/>
<evidence type="ECO:0000313" key="1">
    <source>
        <dbReference type="EnsemblPlants" id="AET7Gv20935500.12"/>
    </source>
</evidence>
<accession>A0A453SG74</accession>
<proteinExistence type="predicted"/>
<evidence type="ECO:0000313" key="2">
    <source>
        <dbReference type="Proteomes" id="UP000015105"/>
    </source>
</evidence>
<reference evidence="1" key="4">
    <citation type="submission" date="2019-03" db="UniProtKB">
        <authorList>
            <consortium name="EnsemblPlants"/>
        </authorList>
    </citation>
    <scope>IDENTIFICATION</scope>
</reference>
<name>A0A453SG74_AEGTS</name>
<protein>
    <submittedName>
        <fullName evidence="1">Uncharacterized protein</fullName>
    </submittedName>
</protein>
<organism evidence="1 2">
    <name type="scientific">Aegilops tauschii subsp. strangulata</name>
    <name type="common">Goatgrass</name>
    <dbReference type="NCBI Taxonomy" id="200361"/>
    <lineage>
        <taxon>Eukaryota</taxon>
        <taxon>Viridiplantae</taxon>
        <taxon>Streptophyta</taxon>
        <taxon>Embryophyta</taxon>
        <taxon>Tracheophyta</taxon>
        <taxon>Spermatophyta</taxon>
        <taxon>Magnoliopsida</taxon>
        <taxon>Liliopsida</taxon>
        <taxon>Poales</taxon>
        <taxon>Poaceae</taxon>
        <taxon>BOP clade</taxon>
        <taxon>Pooideae</taxon>
        <taxon>Triticodae</taxon>
        <taxon>Triticeae</taxon>
        <taxon>Triticinae</taxon>
        <taxon>Aegilops</taxon>
    </lineage>
</organism>
<dbReference type="Proteomes" id="UP000015105">
    <property type="component" value="Chromosome 7D"/>
</dbReference>
<dbReference type="Gramene" id="AET7Gv20935500.12">
    <property type="protein sequence ID" value="AET7Gv20935500.12"/>
    <property type="gene ID" value="AET7Gv20935500"/>
</dbReference>
<reference evidence="1" key="5">
    <citation type="journal article" date="2021" name="G3 (Bethesda)">
        <title>Aegilops tauschii genome assembly Aet v5.0 features greater sequence contiguity and improved annotation.</title>
        <authorList>
            <person name="Wang L."/>
            <person name="Zhu T."/>
            <person name="Rodriguez J.C."/>
            <person name="Deal K.R."/>
            <person name="Dubcovsky J."/>
            <person name="McGuire P.E."/>
            <person name="Lux T."/>
            <person name="Spannagl M."/>
            <person name="Mayer K.F.X."/>
            <person name="Baldrich P."/>
            <person name="Meyers B.C."/>
            <person name="Huo N."/>
            <person name="Gu Y.Q."/>
            <person name="Zhou H."/>
            <person name="Devos K.M."/>
            <person name="Bennetzen J.L."/>
            <person name="Unver T."/>
            <person name="Budak H."/>
            <person name="Gulick P.J."/>
            <person name="Galiba G."/>
            <person name="Kalapos B."/>
            <person name="Nelson D.R."/>
            <person name="Li P."/>
            <person name="You F.M."/>
            <person name="Luo M.C."/>
            <person name="Dvorak J."/>
        </authorList>
    </citation>
    <scope>NUCLEOTIDE SEQUENCE [LARGE SCALE GENOMIC DNA]</scope>
    <source>
        <strain evidence="1">cv. AL8/78</strain>
    </source>
</reference>